<dbReference type="GO" id="GO:0016787">
    <property type="term" value="F:hydrolase activity"/>
    <property type="evidence" value="ECO:0007669"/>
    <property type="project" value="UniProtKB-KW"/>
</dbReference>
<evidence type="ECO:0000313" key="1">
    <source>
        <dbReference type="EMBL" id="RVT50213.1"/>
    </source>
</evidence>
<dbReference type="InterPro" id="IPR000801">
    <property type="entry name" value="Esterase-like"/>
</dbReference>
<sequence>MPTVRHGRLERLPTPASRHVDPRPVDVWLPPGYDGSRPHAVLYMHDGQMLFDPTTTWNRKAWEVDRMAAPLLAAGQLRDFIVVGPWNNGKQRFAEYFPQAWLAHLDGPWRQTLAERALQGPPRSDAYLRFLVEELKPAIDARYATRCEREHTFLAGSSMGGLISLYGVCEYPQVFGGAACLSTHWIGGYERNDVVPAAARRYLREKLPVPETVRLWMDRGDQTLDALYDQAQARVDALMAEKGFAPPRFVSRVYAGTGHEEPAWRDRLPDVLTFLLQPWHTP</sequence>
<dbReference type="Proteomes" id="UP000288178">
    <property type="component" value="Unassembled WGS sequence"/>
</dbReference>
<protein>
    <submittedName>
        <fullName evidence="1">Alpha/beta hydrolase</fullName>
    </submittedName>
</protein>
<keyword evidence="1" id="KW-0378">Hydrolase</keyword>
<name>A0A3S2TLK5_9BURK</name>
<accession>A0A3S2TLK5</accession>
<dbReference type="PANTHER" id="PTHR48098">
    <property type="entry name" value="ENTEROCHELIN ESTERASE-RELATED"/>
    <property type="match status" value="1"/>
</dbReference>
<organism evidence="1 2">
    <name type="scientific">Rubrivivax albus</name>
    <dbReference type="NCBI Taxonomy" id="2499835"/>
    <lineage>
        <taxon>Bacteria</taxon>
        <taxon>Pseudomonadati</taxon>
        <taxon>Pseudomonadota</taxon>
        <taxon>Betaproteobacteria</taxon>
        <taxon>Burkholderiales</taxon>
        <taxon>Sphaerotilaceae</taxon>
        <taxon>Rubrivivax</taxon>
    </lineage>
</organism>
<gene>
    <name evidence="1" type="ORF">ENE75_16975</name>
</gene>
<dbReference type="InterPro" id="IPR029058">
    <property type="entry name" value="AB_hydrolase_fold"/>
</dbReference>
<dbReference type="AlphaFoldDB" id="A0A3S2TLK5"/>
<dbReference type="InterPro" id="IPR050583">
    <property type="entry name" value="Mycobacterial_A85_antigen"/>
</dbReference>
<dbReference type="PANTHER" id="PTHR48098:SF6">
    <property type="entry name" value="FERRI-BACILLIBACTIN ESTERASE BESA"/>
    <property type="match status" value="1"/>
</dbReference>
<reference evidence="1 2" key="1">
    <citation type="submission" date="2019-01" db="EMBL/GenBank/DDBJ databases">
        <authorList>
            <person name="Chen W.-M."/>
        </authorList>
    </citation>
    <scope>NUCLEOTIDE SEQUENCE [LARGE SCALE GENOMIC DNA]</scope>
    <source>
        <strain evidence="1 2">ICH-3</strain>
    </source>
</reference>
<evidence type="ECO:0000313" key="2">
    <source>
        <dbReference type="Proteomes" id="UP000288178"/>
    </source>
</evidence>
<dbReference type="EMBL" id="SACT01000006">
    <property type="protein sequence ID" value="RVT50213.1"/>
    <property type="molecule type" value="Genomic_DNA"/>
</dbReference>
<dbReference type="Gene3D" id="3.40.50.1820">
    <property type="entry name" value="alpha/beta hydrolase"/>
    <property type="match status" value="1"/>
</dbReference>
<dbReference type="Pfam" id="PF00756">
    <property type="entry name" value="Esterase"/>
    <property type="match status" value="1"/>
</dbReference>
<keyword evidence="2" id="KW-1185">Reference proteome</keyword>
<comment type="caution">
    <text evidence="1">The sequence shown here is derived from an EMBL/GenBank/DDBJ whole genome shotgun (WGS) entry which is preliminary data.</text>
</comment>
<proteinExistence type="predicted"/>
<dbReference type="SUPFAM" id="SSF53474">
    <property type="entry name" value="alpha/beta-Hydrolases"/>
    <property type="match status" value="1"/>
</dbReference>
<dbReference type="OrthoDB" id="49490at2"/>